<name>A8N9V8_COPC7</name>
<keyword evidence="4 5" id="KW-0472">Membrane</keyword>
<evidence type="ECO:0008006" key="8">
    <source>
        <dbReference type="Google" id="ProtNLM"/>
    </source>
</evidence>
<dbReference type="STRING" id="240176.A8N9V8"/>
<dbReference type="Proteomes" id="UP000001861">
    <property type="component" value="Unassembled WGS sequence"/>
</dbReference>
<dbReference type="PANTHER" id="PTHR30266">
    <property type="entry name" value="MECHANOSENSITIVE CHANNEL MSCL"/>
    <property type="match status" value="1"/>
</dbReference>
<comment type="caution">
    <text evidence="6">The sequence shown here is derived from an EMBL/GenBank/DDBJ whole genome shotgun (WGS) entry which is preliminary data.</text>
</comment>
<dbReference type="KEGG" id="cci:CC1G_05685"/>
<protein>
    <recommendedName>
        <fullName evidence="8">Ion channel</fullName>
    </recommendedName>
</protein>
<feature type="transmembrane region" description="Helical" evidence="5">
    <location>
        <begin position="129"/>
        <end position="149"/>
    </location>
</feature>
<dbReference type="Pfam" id="PF01741">
    <property type="entry name" value="MscL"/>
    <property type="match status" value="1"/>
</dbReference>
<dbReference type="VEuPathDB" id="FungiDB:CC1G_05685"/>
<evidence type="ECO:0000256" key="4">
    <source>
        <dbReference type="ARBA" id="ARBA00023136"/>
    </source>
</evidence>
<evidence type="ECO:0000313" key="6">
    <source>
        <dbReference type="EMBL" id="EAU90147.2"/>
    </source>
</evidence>
<dbReference type="AlphaFoldDB" id="A8N9V8"/>
<dbReference type="Gene3D" id="1.10.1200.120">
    <property type="entry name" value="Large-conductance mechanosensitive channel, MscL, domain 1"/>
    <property type="match status" value="1"/>
</dbReference>
<evidence type="ECO:0000256" key="2">
    <source>
        <dbReference type="ARBA" id="ARBA00022692"/>
    </source>
</evidence>
<keyword evidence="7" id="KW-1185">Reference proteome</keyword>
<dbReference type="SUPFAM" id="SSF81330">
    <property type="entry name" value="Gated mechanosensitive channel"/>
    <property type="match status" value="1"/>
</dbReference>
<dbReference type="FunFam" id="1.10.1200.120:FF:000004">
    <property type="entry name" value="Ion channel, putative"/>
    <property type="match status" value="1"/>
</dbReference>
<sequence>MADQERHASGSSRWYHDEARAALLNSEVSNKIRGLWGGFTAFVLRDNVLEVAVGLIFATAFTKLVTSLVSNIILPPISLLPFMSKNLDEKFLVLKKGPNFEPPNGYNTREQASGDGAIVWAYGAFADEALKFIGVGAALYLIATVYGAFTKDSIIRDTIRCMYCRKEISAKAKRCPLCTSWLDGREDKETSALAPHES</sequence>
<feature type="transmembrane region" description="Helical" evidence="5">
    <location>
        <begin position="51"/>
        <end position="74"/>
    </location>
</feature>
<dbReference type="InParanoid" id="A8N9V8"/>
<dbReference type="GO" id="GO:0008381">
    <property type="term" value="F:mechanosensitive monoatomic ion channel activity"/>
    <property type="evidence" value="ECO:0007669"/>
    <property type="project" value="TreeGrafter"/>
</dbReference>
<keyword evidence="3 5" id="KW-1133">Transmembrane helix</keyword>
<organism evidence="6 7">
    <name type="scientific">Coprinopsis cinerea (strain Okayama-7 / 130 / ATCC MYA-4618 / FGSC 9003)</name>
    <name type="common">Inky cap fungus</name>
    <name type="synonym">Hormographiella aspergillata</name>
    <dbReference type="NCBI Taxonomy" id="240176"/>
    <lineage>
        <taxon>Eukaryota</taxon>
        <taxon>Fungi</taxon>
        <taxon>Dikarya</taxon>
        <taxon>Basidiomycota</taxon>
        <taxon>Agaricomycotina</taxon>
        <taxon>Agaricomycetes</taxon>
        <taxon>Agaricomycetidae</taxon>
        <taxon>Agaricales</taxon>
        <taxon>Agaricineae</taxon>
        <taxon>Psathyrellaceae</taxon>
        <taxon>Coprinopsis</taxon>
    </lineage>
</organism>
<evidence type="ECO:0000313" key="7">
    <source>
        <dbReference type="Proteomes" id="UP000001861"/>
    </source>
</evidence>
<dbReference type="GO" id="GO:0016020">
    <property type="term" value="C:membrane"/>
    <property type="evidence" value="ECO:0007669"/>
    <property type="project" value="UniProtKB-SubCell"/>
</dbReference>
<reference evidence="6 7" key="1">
    <citation type="journal article" date="2010" name="Proc. Natl. Acad. Sci. U.S.A.">
        <title>Insights into evolution of multicellular fungi from the assembled chromosomes of the mushroom Coprinopsis cinerea (Coprinus cinereus).</title>
        <authorList>
            <person name="Stajich J.E."/>
            <person name="Wilke S.K."/>
            <person name="Ahren D."/>
            <person name="Au C.H."/>
            <person name="Birren B.W."/>
            <person name="Borodovsky M."/>
            <person name="Burns C."/>
            <person name="Canback B."/>
            <person name="Casselton L.A."/>
            <person name="Cheng C.K."/>
            <person name="Deng J."/>
            <person name="Dietrich F.S."/>
            <person name="Fargo D.C."/>
            <person name="Farman M.L."/>
            <person name="Gathman A.C."/>
            <person name="Goldberg J."/>
            <person name="Guigo R."/>
            <person name="Hoegger P.J."/>
            <person name="Hooker J.B."/>
            <person name="Huggins A."/>
            <person name="James T.Y."/>
            <person name="Kamada T."/>
            <person name="Kilaru S."/>
            <person name="Kodira C."/>
            <person name="Kues U."/>
            <person name="Kupfer D."/>
            <person name="Kwan H.S."/>
            <person name="Lomsadze A."/>
            <person name="Li W."/>
            <person name="Lilly W.W."/>
            <person name="Ma L.J."/>
            <person name="Mackey A.J."/>
            <person name="Manning G."/>
            <person name="Martin F."/>
            <person name="Muraguchi H."/>
            <person name="Natvig D.O."/>
            <person name="Palmerini H."/>
            <person name="Ramesh M.A."/>
            <person name="Rehmeyer C.J."/>
            <person name="Roe B.A."/>
            <person name="Shenoy N."/>
            <person name="Stanke M."/>
            <person name="Ter-Hovhannisyan V."/>
            <person name="Tunlid A."/>
            <person name="Velagapudi R."/>
            <person name="Vision T.J."/>
            <person name="Zeng Q."/>
            <person name="Zolan M.E."/>
            <person name="Pukkila P.J."/>
        </authorList>
    </citation>
    <scope>NUCLEOTIDE SEQUENCE [LARGE SCALE GENOMIC DNA]</scope>
    <source>
        <strain evidence="7">Okayama-7 / 130 / ATCC MYA-4618 / FGSC 9003</strain>
    </source>
</reference>
<dbReference type="GeneID" id="6008088"/>
<dbReference type="PANTHER" id="PTHR30266:SF2">
    <property type="entry name" value="LARGE-CONDUCTANCE MECHANOSENSITIVE CHANNEL"/>
    <property type="match status" value="1"/>
</dbReference>
<dbReference type="RefSeq" id="XP_001831614.2">
    <property type="nucleotide sequence ID" value="XM_001831562.2"/>
</dbReference>
<gene>
    <name evidence="6" type="ORF">CC1G_05685</name>
</gene>
<evidence type="ECO:0000256" key="3">
    <source>
        <dbReference type="ARBA" id="ARBA00022989"/>
    </source>
</evidence>
<dbReference type="EMBL" id="AACS02000007">
    <property type="protein sequence ID" value="EAU90147.2"/>
    <property type="molecule type" value="Genomic_DNA"/>
</dbReference>
<keyword evidence="2 5" id="KW-0812">Transmembrane</keyword>
<comment type="subcellular location">
    <subcellularLocation>
        <location evidence="1">Membrane</location>
        <topology evidence="1">Multi-pass membrane protein</topology>
    </subcellularLocation>
</comment>
<dbReference type="HOGENOM" id="CLU_095787_2_0_1"/>
<accession>A8N9V8</accession>
<dbReference type="InterPro" id="IPR037673">
    <property type="entry name" value="MSC/AndL"/>
</dbReference>
<dbReference type="eggNOG" id="ENOG502S1S2">
    <property type="taxonomic scope" value="Eukaryota"/>
</dbReference>
<evidence type="ECO:0000256" key="5">
    <source>
        <dbReference type="SAM" id="Phobius"/>
    </source>
</evidence>
<dbReference type="OrthoDB" id="10010920at2759"/>
<dbReference type="OMA" id="HCTSEVE"/>
<proteinExistence type="predicted"/>
<evidence type="ECO:0000256" key="1">
    <source>
        <dbReference type="ARBA" id="ARBA00004141"/>
    </source>
</evidence>
<dbReference type="InterPro" id="IPR036019">
    <property type="entry name" value="MscL_channel"/>
</dbReference>